<dbReference type="Proteomes" id="UP000609879">
    <property type="component" value="Unassembled WGS sequence"/>
</dbReference>
<proteinExistence type="predicted"/>
<feature type="transmembrane region" description="Helical" evidence="1">
    <location>
        <begin position="155"/>
        <end position="173"/>
    </location>
</feature>
<sequence>MIDMVAVPAEKTTRRRAALGVWLALTVAALFAAAGARLGWTAAADLPSGQQMGAIADTVLPGAAWSETRRHEDVAGSPDSSPDGLVWGYGDYGAGSVTAELTGGPGDLAVVATRLEAAGWRVGEPDDLELTAARDHWRLSVDRDGVIDVERSEPWLATVLSVLFAVAGVLLGWRIRRWIGALGLVFVTPYTLIVAWYLIFNAAARFGTAQFALLWEPLMTTEFRLLTLVGLGLLAVSPLWRGARR</sequence>
<reference evidence="2 3" key="1">
    <citation type="submission" date="2021-01" db="EMBL/GenBank/DDBJ databases">
        <title>Whole genome shotgun sequence of Actinoplanes deccanensis NBRC 13994.</title>
        <authorList>
            <person name="Komaki H."/>
            <person name="Tamura T."/>
        </authorList>
    </citation>
    <scope>NUCLEOTIDE SEQUENCE [LARGE SCALE GENOMIC DNA]</scope>
    <source>
        <strain evidence="2 3">NBRC 13994</strain>
    </source>
</reference>
<evidence type="ECO:0000256" key="1">
    <source>
        <dbReference type="SAM" id="Phobius"/>
    </source>
</evidence>
<dbReference type="EMBL" id="BOMI01000084">
    <property type="protein sequence ID" value="GID75837.1"/>
    <property type="molecule type" value="Genomic_DNA"/>
</dbReference>
<organism evidence="2 3">
    <name type="scientific">Paractinoplanes deccanensis</name>
    <dbReference type="NCBI Taxonomy" id="113561"/>
    <lineage>
        <taxon>Bacteria</taxon>
        <taxon>Bacillati</taxon>
        <taxon>Actinomycetota</taxon>
        <taxon>Actinomycetes</taxon>
        <taxon>Micromonosporales</taxon>
        <taxon>Micromonosporaceae</taxon>
        <taxon>Paractinoplanes</taxon>
    </lineage>
</organism>
<keyword evidence="1" id="KW-1133">Transmembrane helix</keyword>
<comment type="caution">
    <text evidence="2">The sequence shown here is derived from an EMBL/GenBank/DDBJ whole genome shotgun (WGS) entry which is preliminary data.</text>
</comment>
<keyword evidence="1" id="KW-0812">Transmembrane</keyword>
<name>A0ABQ3Y764_9ACTN</name>
<gene>
    <name evidence="2" type="ORF">Ade02nite_44780</name>
</gene>
<keyword evidence="3" id="KW-1185">Reference proteome</keyword>
<dbReference type="RefSeq" id="WP_203766887.1">
    <property type="nucleotide sequence ID" value="NZ_BAAABO010000046.1"/>
</dbReference>
<feature type="transmembrane region" description="Helical" evidence="1">
    <location>
        <begin position="180"/>
        <end position="203"/>
    </location>
</feature>
<protein>
    <submittedName>
        <fullName evidence="2">Uncharacterized protein</fullName>
    </submittedName>
</protein>
<evidence type="ECO:0000313" key="2">
    <source>
        <dbReference type="EMBL" id="GID75837.1"/>
    </source>
</evidence>
<accession>A0ABQ3Y764</accession>
<keyword evidence="1" id="KW-0472">Membrane</keyword>
<evidence type="ECO:0000313" key="3">
    <source>
        <dbReference type="Proteomes" id="UP000609879"/>
    </source>
</evidence>
<feature type="transmembrane region" description="Helical" evidence="1">
    <location>
        <begin position="223"/>
        <end position="240"/>
    </location>
</feature>